<dbReference type="SUPFAM" id="SSF89082">
    <property type="entry name" value="Antibiotic binding domain of TipA-like multidrug resistance regulators"/>
    <property type="match status" value="1"/>
</dbReference>
<dbReference type="Gene3D" id="1.10.1660.10">
    <property type="match status" value="1"/>
</dbReference>
<dbReference type="PANTHER" id="PTHR30204:SF97">
    <property type="entry name" value="MERR FAMILY REGULATORY PROTEIN"/>
    <property type="match status" value="1"/>
</dbReference>
<dbReference type="InterPro" id="IPR047057">
    <property type="entry name" value="MerR_fam"/>
</dbReference>
<dbReference type="Proteomes" id="UP001232725">
    <property type="component" value="Unassembled WGS sequence"/>
</dbReference>
<evidence type="ECO:0000313" key="3">
    <source>
        <dbReference type="EMBL" id="MDP5227782.1"/>
    </source>
</evidence>
<dbReference type="InterPro" id="IPR036244">
    <property type="entry name" value="TipA-like_antibiotic-bd"/>
</dbReference>
<keyword evidence="4" id="KW-1185">Reference proteome</keyword>
<dbReference type="InterPro" id="IPR012925">
    <property type="entry name" value="TipAS_dom"/>
</dbReference>
<evidence type="ECO:0000259" key="2">
    <source>
        <dbReference type="PROSITE" id="PS50937"/>
    </source>
</evidence>
<accession>A0ABT9IR10</accession>
<sequence length="256" mass="28433">MEENTDWSIQEIARLAGTTSRTLRHYEHVGLLEPSRVGHNGYRYYDRDALVRLQRILLLRGLGLGLPAIGDVLGRQADPVTALDHHLGLLRQDQDRLARQIQAVERTISQLKGGGRLMAEDMLDGFDHTQYKDEVEQRWGAKAYADSDAWWRGLGPDGRQEWKDRQESLSAAWRDAAARGLEPAGDEAQALASRHDAWLSGIPGTPGHPDGAPSAYLLGLAEMYVADPRFAAHYGGAEGAGFVRDVLRVYVERRDG</sequence>
<dbReference type="EMBL" id="JAVALS010000007">
    <property type="protein sequence ID" value="MDP5227782.1"/>
    <property type="molecule type" value="Genomic_DNA"/>
</dbReference>
<dbReference type="CDD" id="cd01106">
    <property type="entry name" value="HTH_TipAL-Mta"/>
    <property type="match status" value="1"/>
</dbReference>
<keyword evidence="1" id="KW-0238">DNA-binding</keyword>
<dbReference type="PANTHER" id="PTHR30204">
    <property type="entry name" value="REDOX-CYCLING DRUG-SENSING TRANSCRIPTIONAL ACTIVATOR SOXR"/>
    <property type="match status" value="1"/>
</dbReference>
<reference evidence="3 4" key="1">
    <citation type="submission" date="2023-08" db="EMBL/GenBank/DDBJ databases">
        <title>Arthrobacter horti sp. nov., isolated from forest soil.</title>
        <authorList>
            <person name="Park M."/>
        </authorList>
    </citation>
    <scope>NUCLEOTIDE SEQUENCE [LARGE SCALE GENOMIC DNA]</scope>
    <source>
        <strain evidence="3 4">YJM1</strain>
    </source>
</reference>
<dbReference type="InterPro" id="IPR009061">
    <property type="entry name" value="DNA-bd_dom_put_sf"/>
</dbReference>
<dbReference type="SMART" id="SM00422">
    <property type="entry name" value="HTH_MERR"/>
    <property type="match status" value="1"/>
</dbReference>
<dbReference type="PROSITE" id="PS50937">
    <property type="entry name" value="HTH_MERR_2"/>
    <property type="match status" value="1"/>
</dbReference>
<proteinExistence type="predicted"/>
<dbReference type="RefSeq" id="WP_305996833.1">
    <property type="nucleotide sequence ID" value="NZ_JAVALS010000007.1"/>
</dbReference>
<gene>
    <name evidence="3" type="ORF">Q9R02_11505</name>
</gene>
<protein>
    <submittedName>
        <fullName evidence="3">MerR family transcriptional regulator</fullName>
    </submittedName>
</protein>
<dbReference type="Gene3D" id="1.10.490.50">
    <property type="entry name" value="Antibiotic binding domain of TipA-like multidrug resistance regulators"/>
    <property type="match status" value="1"/>
</dbReference>
<dbReference type="SUPFAM" id="SSF46955">
    <property type="entry name" value="Putative DNA-binding domain"/>
    <property type="match status" value="1"/>
</dbReference>
<dbReference type="InterPro" id="IPR000551">
    <property type="entry name" value="MerR-type_HTH_dom"/>
</dbReference>
<feature type="domain" description="HTH merR-type" evidence="2">
    <location>
        <begin position="6"/>
        <end position="75"/>
    </location>
</feature>
<dbReference type="Pfam" id="PF13411">
    <property type="entry name" value="MerR_1"/>
    <property type="match status" value="1"/>
</dbReference>
<name>A0ABT9IR10_9MICC</name>
<evidence type="ECO:0000313" key="4">
    <source>
        <dbReference type="Proteomes" id="UP001232725"/>
    </source>
</evidence>
<dbReference type="Pfam" id="PF07739">
    <property type="entry name" value="TipAS"/>
    <property type="match status" value="1"/>
</dbReference>
<organism evidence="3 4">
    <name type="scientific">Arthrobacter horti</name>
    <dbReference type="NCBI Taxonomy" id="3068273"/>
    <lineage>
        <taxon>Bacteria</taxon>
        <taxon>Bacillati</taxon>
        <taxon>Actinomycetota</taxon>
        <taxon>Actinomycetes</taxon>
        <taxon>Micrococcales</taxon>
        <taxon>Micrococcaceae</taxon>
        <taxon>Arthrobacter</taxon>
    </lineage>
</organism>
<comment type="caution">
    <text evidence="3">The sequence shown here is derived from an EMBL/GenBank/DDBJ whole genome shotgun (WGS) entry which is preliminary data.</text>
</comment>
<evidence type="ECO:0000256" key="1">
    <source>
        <dbReference type="ARBA" id="ARBA00023125"/>
    </source>
</evidence>